<dbReference type="Proteomes" id="UP001432312">
    <property type="component" value="Chromosome"/>
</dbReference>
<dbReference type="InterPro" id="IPR036249">
    <property type="entry name" value="Thioredoxin-like_sf"/>
</dbReference>
<gene>
    <name evidence="3" type="ORF">OHA91_36230</name>
</gene>
<dbReference type="Gene3D" id="3.40.30.10">
    <property type="entry name" value="Glutaredoxin"/>
    <property type="match status" value="1"/>
</dbReference>
<organism evidence="3 4">
    <name type="scientific">Streptomyces erythrochromogenes</name>
    <dbReference type="NCBI Taxonomy" id="285574"/>
    <lineage>
        <taxon>Bacteria</taxon>
        <taxon>Bacillati</taxon>
        <taxon>Actinomycetota</taxon>
        <taxon>Actinomycetes</taxon>
        <taxon>Kitasatosporales</taxon>
        <taxon>Streptomycetaceae</taxon>
        <taxon>Streptomyces</taxon>
    </lineage>
</organism>
<accession>A0ABZ1QM34</accession>
<reference evidence="3" key="1">
    <citation type="submission" date="2022-10" db="EMBL/GenBank/DDBJ databases">
        <title>The complete genomes of actinobacterial strains from the NBC collection.</title>
        <authorList>
            <person name="Joergensen T.S."/>
            <person name="Alvarez Arevalo M."/>
            <person name="Sterndorff E.B."/>
            <person name="Faurdal D."/>
            <person name="Vuksanovic O."/>
            <person name="Mourched A.-S."/>
            <person name="Charusanti P."/>
            <person name="Shaw S."/>
            <person name="Blin K."/>
            <person name="Weber T."/>
        </authorList>
    </citation>
    <scope>NUCLEOTIDE SEQUENCE</scope>
    <source>
        <strain evidence="3">NBC_00303</strain>
    </source>
</reference>
<keyword evidence="4" id="KW-1185">Reference proteome</keyword>
<dbReference type="RefSeq" id="WP_266505077.1">
    <property type="nucleotide sequence ID" value="NZ_CP108036.1"/>
</dbReference>
<sequence>MQVRTRRGFLGTAAALVVASSVGACEAGRGGGPKGEGDDPLDVSASANLPAARESLAADGTTIVIGNPSAPLSVRVYEDLSCPACAEFELDGNGPYLKQAARNDALQLQFTLGSFLGPGSKFAANALRAAVDHNKFTEYHELLYRHQAKVRRAGGFTRDRLLALAVKVPGLRGPEFDAAVLETKHREFVEAADEAMSNSPAEGTPTMAVNGALVPTDSRGLYDDRDRLYRHLRKAAARA</sequence>
<evidence type="ECO:0000313" key="3">
    <source>
        <dbReference type="EMBL" id="WUN83482.1"/>
    </source>
</evidence>
<dbReference type="Pfam" id="PF13462">
    <property type="entry name" value="Thioredoxin_4"/>
    <property type="match status" value="1"/>
</dbReference>
<dbReference type="SUPFAM" id="SSF52833">
    <property type="entry name" value="Thioredoxin-like"/>
    <property type="match status" value="1"/>
</dbReference>
<evidence type="ECO:0000313" key="4">
    <source>
        <dbReference type="Proteomes" id="UP001432312"/>
    </source>
</evidence>
<proteinExistence type="predicted"/>
<dbReference type="InterPro" id="IPR006311">
    <property type="entry name" value="TAT_signal"/>
</dbReference>
<evidence type="ECO:0000256" key="1">
    <source>
        <dbReference type="SAM" id="SignalP"/>
    </source>
</evidence>
<feature type="chain" id="PRO_5047078315" evidence="1">
    <location>
        <begin position="25"/>
        <end position="239"/>
    </location>
</feature>
<dbReference type="PROSITE" id="PS51318">
    <property type="entry name" value="TAT"/>
    <property type="match status" value="1"/>
</dbReference>
<feature type="domain" description="Thioredoxin-like fold" evidence="2">
    <location>
        <begin position="60"/>
        <end position="214"/>
    </location>
</feature>
<dbReference type="GeneID" id="95501618"/>
<evidence type="ECO:0000259" key="2">
    <source>
        <dbReference type="Pfam" id="PF13462"/>
    </source>
</evidence>
<dbReference type="InterPro" id="IPR012336">
    <property type="entry name" value="Thioredoxin-like_fold"/>
</dbReference>
<dbReference type="EMBL" id="CP108036">
    <property type="protein sequence ID" value="WUN83482.1"/>
    <property type="molecule type" value="Genomic_DNA"/>
</dbReference>
<dbReference type="PROSITE" id="PS51257">
    <property type="entry name" value="PROKAR_LIPOPROTEIN"/>
    <property type="match status" value="1"/>
</dbReference>
<name>A0ABZ1QM34_9ACTN</name>
<keyword evidence="1" id="KW-0732">Signal</keyword>
<feature type="signal peptide" evidence="1">
    <location>
        <begin position="1"/>
        <end position="24"/>
    </location>
</feature>
<protein>
    <submittedName>
        <fullName evidence="3">DsbA family protein</fullName>
    </submittedName>
</protein>